<keyword evidence="4" id="KW-1185">Reference proteome</keyword>
<organism evidence="3 5">
    <name type="scientific">Mycobacterium montefiorense</name>
    <dbReference type="NCBI Taxonomy" id="154654"/>
    <lineage>
        <taxon>Bacteria</taxon>
        <taxon>Bacillati</taxon>
        <taxon>Actinomycetota</taxon>
        <taxon>Actinomycetes</taxon>
        <taxon>Mycobacteriales</taxon>
        <taxon>Mycobacteriaceae</taxon>
        <taxon>Mycobacterium</taxon>
        <taxon>Mycobacterium simiae complex</taxon>
    </lineage>
</organism>
<dbReference type="EMBL" id="BFCH01000002">
    <property type="protein sequence ID" value="GBG36334.1"/>
    <property type="molecule type" value="Genomic_DNA"/>
</dbReference>
<evidence type="ECO:0000259" key="1">
    <source>
        <dbReference type="PROSITE" id="PS50943"/>
    </source>
</evidence>
<gene>
    <name evidence="2" type="ORF">MmonteBS_07060</name>
    <name evidence="3" type="ORF">NJB18185_41270</name>
</gene>
<evidence type="ECO:0000313" key="2">
    <source>
        <dbReference type="EMBL" id="GBG36334.1"/>
    </source>
</evidence>
<dbReference type="Gene3D" id="1.10.260.40">
    <property type="entry name" value="lambda repressor-like DNA-binding domains"/>
    <property type="match status" value="1"/>
</dbReference>
<proteinExistence type="predicted"/>
<sequence>MLAGVSVDYYARLEQGRERKPSPSVIDAIGRALRLAPDACEHLSRLAGLNPRFKPNSPRDLVHPSLLRILEICAPRAAAYVLGPAFDLLAVNPISEALLTPFGEVQNMARLMFTHPLADTFLPDREAMQRNVVYSLRLNAGRFPKDSDITDIVAELRNDSPTFCSMWDEQDVGILPRAPKVFLLPELGRIELTYQTFDVLDAPGQRLRVGTPEPGSRSEQVLTRLAGWTAERTATGLLS</sequence>
<accession>A0AA37PQY9</accession>
<evidence type="ECO:0000313" key="3">
    <source>
        <dbReference type="EMBL" id="GKU74356.1"/>
    </source>
</evidence>
<dbReference type="Proteomes" id="UP001139505">
    <property type="component" value="Unassembled WGS sequence"/>
</dbReference>
<dbReference type="PANTHER" id="PTHR35010:SF2">
    <property type="entry name" value="BLL4672 PROTEIN"/>
    <property type="match status" value="1"/>
</dbReference>
<dbReference type="PANTHER" id="PTHR35010">
    <property type="entry name" value="BLL4672 PROTEIN-RELATED"/>
    <property type="match status" value="1"/>
</dbReference>
<dbReference type="GO" id="GO:0003677">
    <property type="term" value="F:DNA binding"/>
    <property type="evidence" value="ECO:0007669"/>
    <property type="project" value="InterPro"/>
</dbReference>
<dbReference type="Pfam" id="PF13560">
    <property type="entry name" value="HTH_31"/>
    <property type="match status" value="1"/>
</dbReference>
<name>A0AA37PQY9_9MYCO</name>
<reference evidence="4" key="2">
    <citation type="submission" date="2018-04" db="EMBL/GenBank/DDBJ databases">
        <title>Draft genome sequence of Mycobacterium montefiorense isolated from Japanese black salamander.</title>
        <authorList>
            <person name="Fukano H."/>
            <person name="Yoshida M."/>
            <person name="Shimizu A."/>
            <person name="Iwao H."/>
            <person name="Kurata O."/>
            <person name="Katayama Y."/>
            <person name="Omatsu T."/>
            <person name="Mizutani T."/>
            <person name="Wada S."/>
            <person name="Hoshino Y."/>
        </authorList>
    </citation>
    <scope>NUCLEOTIDE SEQUENCE [LARGE SCALE GENOMIC DNA]</scope>
    <source>
        <strain evidence="4">BS</strain>
    </source>
</reference>
<feature type="domain" description="HTH cro/C1-type" evidence="1">
    <location>
        <begin position="2"/>
        <end position="40"/>
    </location>
</feature>
<reference evidence="3" key="4">
    <citation type="submission" date="2022-04" db="EMBL/GenBank/DDBJ databases">
        <authorList>
            <person name="Komine T."/>
            <person name="Fukano H."/>
            <person name="Wada S."/>
        </authorList>
    </citation>
    <scope>NUCLEOTIDE SEQUENCE</scope>
    <source>
        <strain evidence="3">NJB18185</strain>
    </source>
</reference>
<dbReference type="InterPro" id="IPR041413">
    <property type="entry name" value="MLTR_LBD"/>
</dbReference>
<dbReference type="EMBL" id="BQYH01000046">
    <property type="protein sequence ID" value="GKU74356.1"/>
    <property type="molecule type" value="Genomic_DNA"/>
</dbReference>
<dbReference type="InterPro" id="IPR001387">
    <property type="entry name" value="Cro/C1-type_HTH"/>
</dbReference>
<evidence type="ECO:0000313" key="4">
    <source>
        <dbReference type="Proteomes" id="UP000245060"/>
    </source>
</evidence>
<dbReference type="Pfam" id="PF17765">
    <property type="entry name" value="MLTR_LBD"/>
    <property type="match status" value="1"/>
</dbReference>
<dbReference type="Proteomes" id="UP000245060">
    <property type="component" value="Unassembled WGS sequence"/>
</dbReference>
<dbReference type="Gene3D" id="3.30.450.180">
    <property type="match status" value="1"/>
</dbReference>
<dbReference type="InterPro" id="IPR010982">
    <property type="entry name" value="Lambda_DNA-bd_dom_sf"/>
</dbReference>
<reference evidence="3" key="3">
    <citation type="journal article" date="2022" name="Microbiol. Resour. Announc.">
        <title>Draft Genome Sequences of Eight Mycobacterium montefiorense Strains Isolated from Salamanders in Captivity.</title>
        <authorList>
            <person name="Komine T."/>
            <person name="Ihara H."/>
            <person name="Fukano H."/>
            <person name="Hoshino Y."/>
            <person name="Kurata O."/>
            <person name="Wada S."/>
        </authorList>
    </citation>
    <scope>NUCLEOTIDE SEQUENCE</scope>
    <source>
        <strain evidence="3">NJB18185</strain>
    </source>
</reference>
<comment type="caution">
    <text evidence="3">The sequence shown here is derived from an EMBL/GenBank/DDBJ whole genome shotgun (WGS) entry which is preliminary data.</text>
</comment>
<dbReference type="AlphaFoldDB" id="A0AA37PQY9"/>
<dbReference type="CDD" id="cd00093">
    <property type="entry name" value="HTH_XRE"/>
    <property type="match status" value="1"/>
</dbReference>
<evidence type="ECO:0000313" key="5">
    <source>
        <dbReference type="Proteomes" id="UP001139505"/>
    </source>
</evidence>
<protein>
    <submittedName>
        <fullName evidence="3">Transcriptional regulator</fullName>
    </submittedName>
</protein>
<reference evidence="2" key="1">
    <citation type="journal article" date="2018" name="Genome Announc.">
        <title>Draft Genome Sequence of Mycobacterium montefiorense Isolated from Japanese Black Salamander (Hynobius nigrescens).</title>
        <authorList>
            <person name="Fukano H."/>
            <person name="Yoshida M."/>
            <person name="Shimizu A."/>
            <person name="Iwao H."/>
            <person name="Katayama Y."/>
            <person name="Omatsu T."/>
            <person name="Mizutani T."/>
            <person name="Kurata O."/>
            <person name="Wada S."/>
            <person name="Hoshino Y."/>
        </authorList>
    </citation>
    <scope>NUCLEOTIDE SEQUENCE</scope>
    <source>
        <strain evidence="2">BS</strain>
    </source>
</reference>
<dbReference type="PROSITE" id="PS50943">
    <property type="entry name" value="HTH_CROC1"/>
    <property type="match status" value="1"/>
</dbReference>